<feature type="compositionally biased region" description="Polar residues" evidence="6">
    <location>
        <begin position="159"/>
        <end position="170"/>
    </location>
</feature>
<dbReference type="AlphaFoldDB" id="A0A166NAK5"/>
<accession>A0A166NAK5</accession>
<dbReference type="InterPro" id="IPR004841">
    <property type="entry name" value="AA-permease/SLC12A_dom"/>
</dbReference>
<dbReference type="PIRSF" id="PIRSF006060">
    <property type="entry name" value="AA_transporter"/>
    <property type="match status" value="1"/>
</dbReference>
<feature type="transmembrane region" description="Helical" evidence="7">
    <location>
        <begin position="327"/>
        <end position="344"/>
    </location>
</feature>
<feature type="transmembrane region" description="Helical" evidence="7">
    <location>
        <begin position="123"/>
        <end position="147"/>
    </location>
</feature>
<sequence length="535" mass="60405">MGILAWAVMQCITELFVDDELGIAVGVAYWFTYSVGFSALIASAAEYFNYWEVKPGVMAAVIYIVIPLILIAFNTYDIGIYGWIEVATGTVKISFLVIVLFFLVAINARVWNTGSAYDDQAAASWPVALMMCLSIAAFSYVGVEIIAASAVEARWRASSNPTQSSRTSANGEKLHGQPQPTDASLNPAAPANEEQKSISDTIIFTAAFVPFFVTIAYVLGGLLVSLRLEFKDCNLPKLAWINKSKDNINENRCDISSSPFVIIAAGSDIKGLGTAFNFFILFTVLACANTNLYVASRTLAGLTYRLTDDRRLSRWLRWFGRTDERKVPFRAMVFSAFAFAWVPFLQLETGSFDASYGIRSFIEILAQFCSTGVIIVWACLCLAYIRYYRCIRPSYVRDVLEHAGIHPRQYQQHGEKKYPYRSHWQPLVAYLALIFCLVILVLFNGAFLWNQKESRGVQFLTSYLPVLVFLALWAALKIVRGAKWSFVKLDEMEVKEIFEQLKELRVATFEHNEEPPQPDHSLLQRTFWFVRAIRR</sequence>
<keyword evidence="5 7" id="KW-0472">Membrane</keyword>
<feature type="transmembrane region" description="Helical" evidence="7">
    <location>
        <begin position="460"/>
        <end position="479"/>
    </location>
</feature>
<reference evidence="9 10" key="1">
    <citation type="submission" date="2015-06" db="EMBL/GenBank/DDBJ databases">
        <title>Survival trade-offs in plant roots during colonization by closely related pathogenic and mutualistic fungi.</title>
        <authorList>
            <person name="Hacquard S."/>
            <person name="Kracher B."/>
            <person name="Hiruma K."/>
            <person name="Weinman A."/>
            <person name="Muench P."/>
            <person name="Garrido Oter R."/>
            <person name="Ver Loren van Themaat E."/>
            <person name="Dallerey J.-F."/>
            <person name="Damm U."/>
            <person name="Henrissat B."/>
            <person name="Lespinet O."/>
            <person name="Thon M."/>
            <person name="Kemen E."/>
            <person name="McHardy A.C."/>
            <person name="Schulze-Lefert P."/>
            <person name="O'Connell R.J."/>
        </authorList>
    </citation>
    <scope>NUCLEOTIDE SEQUENCE [LARGE SCALE GENOMIC DNA]</scope>
    <source>
        <strain evidence="9 10">0861</strain>
    </source>
</reference>
<dbReference type="PANTHER" id="PTHR43495">
    <property type="entry name" value="GABA PERMEASE"/>
    <property type="match status" value="1"/>
</dbReference>
<name>A0A166NAK5_9PEZI</name>
<feature type="transmembrane region" description="Helical" evidence="7">
    <location>
        <begin position="278"/>
        <end position="306"/>
    </location>
</feature>
<organism evidence="9 10">
    <name type="scientific">Colletotrichum tofieldiae</name>
    <dbReference type="NCBI Taxonomy" id="708197"/>
    <lineage>
        <taxon>Eukaryota</taxon>
        <taxon>Fungi</taxon>
        <taxon>Dikarya</taxon>
        <taxon>Ascomycota</taxon>
        <taxon>Pezizomycotina</taxon>
        <taxon>Sordariomycetes</taxon>
        <taxon>Hypocreomycetidae</taxon>
        <taxon>Glomerellales</taxon>
        <taxon>Glomerellaceae</taxon>
        <taxon>Colletotrichum</taxon>
        <taxon>Colletotrichum spaethianum species complex</taxon>
    </lineage>
</organism>
<dbReference type="EMBL" id="LFIV01000220">
    <property type="protein sequence ID" value="KZL65478.1"/>
    <property type="molecule type" value="Genomic_DNA"/>
</dbReference>
<evidence type="ECO:0000256" key="3">
    <source>
        <dbReference type="ARBA" id="ARBA00022692"/>
    </source>
</evidence>
<feature type="domain" description="Amino acid permease/ SLC12A" evidence="8">
    <location>
        <begin position="207"/>
        <end position="479"/>
    </location>
</feature>
<dbReference type="Pfam" id="PF00324">
    <property type="entry name" value="AA_permease"/>
    <property type="match status" value="2"/>
</dbReference>
<feature type="transmembrane region" description="Helical" evidence="7">
    <location>
        <begin position="93"/>
        <end position="111"/>
    </location>
</feature>
<protein>
    <submittedName>
        <fullName evidence="9">Amino acid transporter</fullName>
    </submittedName>
</protein>
<dbReference type="GO" id="GO:0055085">
    <property type="term" value="P:transmembrane transport"/>
    <property type="evidence" value="ECO:0007669"/>
    <property type="project" value="InterPro"/>
</dbReference>
<evidence type="ECO:0000259" key="8">
    <source>
        <dbReference type="Pfam" id="PF00324"/>
    </source>
</evidence>
<evidence type="ECO:0000256" key="6">
    <source>
        <dbReference type="SAM" id="MobiDB-lite"/>
    </source>
</evidence>
<evidence type="ECO:0000256" key="1">
    <source>
        <dbReference type="ARBA" id="ARBA00004141"/>
    </source>
</evidence>
<keyword evidence="10" id="KW-1185">Reference proteome</keyword>
<dbReference type="STRING" id="708197.A0A166NAK5"/>
<keyword evidence="3 7" id="KW-0812">Transmembrane</keyword>
<evidence type="ECO:0000313" key="9">
    <source>
        <dbReference type="EMBL" id="KZL65478.1"/>
    </source>
</evidence>
<gene>
    <name evidence="9" type="ORF">CT0861_00331</name>
</gene>
<feature type="region of interest" description="Disordered" evidence="6">
    <location>
        <begin position="159"/>
        <end position="190"/>
    </location>
</feature>
<feature type="transmembrane region" description="Helical" evidence="7">
    <location>
        <begin position="21"/>
        <end position="45"/>
    </location>
</feature>
<evidence type="ECO:0000256" key="5">
    <source>
        <dbReference type="ARBA" id="ARBA00023136"/>
    </source>
</evidence>
<comment type="caution">
    <text evidence="9">The sequence shown here is derived from an EMBL/GenBank/DDBJ whole genome shotgun (WGS) entry which is preliminary data.</text>
</comment>
<feature type="transmembrane region" description="Helical" evidence="7">
    <location>
        <begin position="57"/>
        <end position="81"/>
    </location>
</feature>
<feature type="domain" description="Amino acid permease/ SLC12A" evidence="8">
    <location>
        <begin position="16"/>
        <end position="154"/>
    </location>
</feature>
<dbReference type="Proteomes" id="UP000076552">
    <property type="component" value="Unassembled WGS sequence"/>
</dbReference>
<evidence type="ECO:0000313" key="10">
    <source>
        <dbReference type="Proteomes" id="UP000076552"/>
    </source>
</evidence>
<proteinExistence type="predicted"/>
<dbReference type="PANTHER" id="PTHR43495:SF5">
    <property type="entry name" value="GAMMA-AMINOBUTYRIC ACID PERMEASE"/>
    <property type="match status" value="1"/>
</dbReference>
<comment type="subcellular location">
    <subcellularLocation>
        <location evidence="1">Membrane</location>
        <topology evidence="1">Multi-pass membrane protein</topology>
    </subcellularLocation>
</comment>
<feature type="transmembrane region" description="Helical" evidence="7">
    <location>
        <begin position="202"/>
        <end position="226"/>
    </location>
</feature>
<feature type="transmembrane region" description="Helical" evidence="7">
    <location>
        <begin position="427"/>
        <end position="448"/>
    </location>
</feature>
<evidence type="ECO:0000256" key="7">
    <source>
        <dbReference type="SAM" id="Phobius"/>
    </source>
</evidence>
<dbReference type="Gene3D" id="1.20.1740.10">
    <property type="entry name" value="Amino acid/polyamine transporter I"/>
    <property type="match status" value="2"/>
</dbReference>
<keyword evidence="4 7" id="KW-1133">Transmembrane helix</keyword>
<keyword evidence="2" id="KW-0813">Transport</keyword>
<dbReference type="GO" id="GO:0016020">
    <property type="term" value="C:membrane"/>
    <property type="evidence" value="ECO:0007669"/>
    <property type="project" value="UniProtKB-SubCell"/>
</dbReference>
<feature type="transmembrane region" description="Helical" evidence="7">
    <location>
        <begin position="364"/>
        <end position="385"/>
    </location>
</feature>
<evidence type="ECO:0000256" key="2">
    <source>
        <dbReference type="ARBA" id="ARBA00022448"/>
    </source>
</evidence>
<evidence type="ECO:0000256" key="4">
    <source>
        <dbReference type="ARBA" id="ARBA00022989"/>
    </source>
</evidence>